<evidence type="ECO:0000256" key="1">
    <source>
        <dbReference type="ARBA" id="ARBA00009673"/>
    </source>
</evidence>
<dbReference type="GO" id="GO:0106026">
    <property type="term" value="F:Gly-tRNA(Ala) deacylase activity"/>
    <property type="evidence" value="ECO:0007669"/>
    <property type="project" value="RHEA"/>
</dbReference>
<evidence type="ECO:0000256" key="7">
    <source>
        <dbReference type="SAM" id="MobiDB-lite"/>
    </source>
</evidence>
<dbReference type="GO" id="GO:0000049">
    <property type="term" value="F:tRNA binding"/>
    <property type="evidence" value="ECO:0007669"/>
    <property type="project" value="UniProtKB-KW"/>
</dbReference>
<dbReference type="GO" id="GO:0005737">
    <property type="term" value="C:cytoplasm"/>
    <property type="evidence" value="ECO:0007669"/>
    <property type="project" value="UniProtKB-SubCell"/>
</dbReference>
<dbReference type="RefSeq" id="XP_021873602.1">
    <property type="nucleotide sequence ID" value="XM_022014682.1"/>
</dbReference>
<dbReference type="Proteomes" id="UP000193218">
    <property type="component" value="Unassembled WGS sequence"/>
</dbReference>
<keyword evidence="6" id="KW-0694">RNA-binding</keyword>
<keyword evidence="9" id="KW-1185">Reference proteome</keyword>
<comment type="caution">
    <text evidence="8">The sequence shown here is derived from an EMBL/GenBank/DDBJ whole genome shotgun (WGS) entry which is preliminary data.</text>
</comment>
<dbReference type="InParanoid" id="A0A1Y1UQI7"/>
<protein>
    <recommendedName>
        <fullName evidence="3 6">D-aminoacyl-tRNA deacylase</fullName>
        <ecNumber evidence="2 6">3.1.1.96</ecNumber>
    </recommendedName>
</protein>
<dbReference type="FunCoup" id="A0A1Y1UQI7">
    <property type="interactions" value="306"/>
</dbReference>
<keyword evidence="6" id="KW-0378">Hydrolase</keyword>
<dbReference type="Gene3D" id="3.50.80.10">
    <property type="entry name" value="D-tyrosyl-tRNA(Tyr) deacylase"/>
    <property type="match status" value="1"/>
</dbReference>
<feature type="compositionally biased region" description="Polar residues" evidence="7">
    <location>
        <begin position="172"/>
        <end position="186"/>
    </location>
</feature>
<dbReference type="PANTHER" id="PTHR10472:SF5">
    <property type="entry name" value="D-AMINOACYL-TRNA DEACYLASE 1"/>
    <property type="match status" value="1"/>
</dbReference>
<dbReference type="FunFam" id="3.50.80.10:FF:000001">
    <property type="entry name" value="D-aminoacyl-tRNA deacylase"/>
    <property type="match status" value="1"/>
</dbReference>
<comment type="subcellular location">
    <subcellularLocation>
        <location evidence="6">Cytoplasm</location>
    </subcellularLocation>
</comment>
<evidence type="ECO:0000256" key="5">
    <source>
        <dbReference type="ARBA" id="ARBA00048018"/>
    </source>
</evidence>
<dbReference type="AlphaFoldDB" id="A0A1Y1UQI7"/>
<feature type="region of interest" description="Disordered" evidence="7">
    <location>
        <begin position="168"/>
        <end position="253"/>
    </location>
</feature>
<dbReference type="Pfam" id="PF02580">
    <property type="entry name" value="Tyr_Deacylase"/>
    <property type="match status" value="1"/>
</dbReference>
<evidence type="ECO:0000313" key="9">
    <source>
        <dbReference type="Proteomes" id="UP000193218"/>
    </source>
</evidence>
<dbReference type="PANTHER" id="PTHR10472">
    <property type="entry name" value="D-TYROSYL-TRNA TYR DEACYLASE"/>
    <property type="match status" value="1"/>
</dbReference>
<dbReference type="NCBIfam" id="TIGR00256">
    <property type="entry name" value="D-aminoacyl-tRNA deacylase"/>
    <property type="match status" value="1"/>
</dbReference>
<evidence type="ECO:0000256" key="3">
    <source>
        <dbReference type="ARBA" id="ARBA00020007"/>
    </source>
</evidence>
<name>A0A1Y1UQI7_9TREE</name>
<dbReference type="SUPFAM" id="SSF69500">
    <property type="entry name" value="DTD-like"/>
    <property type="match status" value="1"/>
</dbReference>
<comment type="similarity">
    <text evidence="1 6">Belongs to the DTD family.</text>
</comment>
<accession>A0A1Y1UQI7</accession>
<keyword evidence="6" id="KW-0963">Cytoplasm</keyword>
<dbReference type="EC" id="3.1.1.96" evidence="2 6"/>
<dbReference type="InterPro" id="IPR003732">
    <property type="entry name" value="Daa-tRNA_deacyls_DTD"/>
</dbReference>
<evidence type="ECO:0000256" key="4">
    <source>
        <dbReference type="ARBA" id="ARBA00047676"/>
    </source>
</evidence>
<dbReference type="GeneID" id="33556490"/>
<dbReference type="GO" id="GO:0051500">
    <property type="term" value="F:D-tyrosyl-tRNA(Tyr) deacylase activity"/>
    <property type="evidence" value="ECO:0007669"/>
    <property type="project" value="TreeGrafter"/>
</dbReference>
<dbReference type="EMBL" id="NBSH01000002">
    <property type="protein sequence ID" value="ORX39817.1"/>
    <property type="molecule type" value="Genomic_DNA"/>
</dbReference>
<dbReference type="InterPro" id="IPR023509">
    <property type="entry name" value="DTD-like_sf"/>
</dbReference>
<evidence type="ECO:0000256" key="6">
    <source>
        <dbReference type="RuleBase" id="RU003470"/>
    </source>
</evidence>
<keyword evidence="6" id="KW-0820">tRNA-binding</keyword>
<sequence length="253" mass="27664">MLNITAPYVLDCRTPPQGGMKAVVQRVISASVAVDGKVISQIGKGLLVLVGVDRYDQATDSSFIIKKILGAKLFPGDNDSGPWKRSVMDVEGEVLCVSQFTLFANFKGMKPDFHESMPGSSSRSFYSSFLEEIRRSYVADRIKDGEFGAMMQVSLVNDGPVTVTFESRDKAISSTSEPTATNGRSGQTREKDEHARLKALKKAELEQRTMDNARWKAEARAMADLERKGDVQAGGTDTAPRTEESSGSNVDQR</sequence>
<evidence type="ECO:0000313" key="8">
    <source>
        <dbReference type="EMBL" id="ORX39817.1"/>
    </source>
</evidence>
<proteinExistence type="inferred from homology"/>
<dbReference type="OrthoDB" id="275783at2759"/>
<comment type="catalytic activity">
    <reaction evidence="5">
        <text>a D-aminoacyl-tRNA + H2O = a tRNA + a D-alpha-amino acid + H(+)</text>
        <dbReference type="Rhea" id="RHEA:13953"/>
        <dbReference type="Rhea" id="RHEA-COMP:10123"/>
        <dbReference type="Rhea" id="RHEA-COMP:10124"/>
        <dbReference type="ChEBI" id="CHEBI:15377"/>
        <dbReference type="ChEBI" id="CHEBI:15378"/>
        <dbReference type="ChEBI" id="CHEBI:59871"/>
        <dbReference type="ChEBI" id="CHEBI:78442"/>
        <dbReference type="ChEBI" id="CHEBI:79333"/>
        <dbReference type="EC" id="3.1.1.96"/>
    </reaction>
</comment>
<organism evidence="8 9">
    <name type="scientific">Kockovaella imperatae</name>
    <dbReference type="NCBI Taxonomy" id="4999"/>
    <lineage>
        <taxon>Eukaryota</taxon>
        <taxon>Fungi</taxon>
        <taxon>Dikarya</taxon>
        <taxon>Basidiomycota</taxon>
        <taxon>Agaricomycotina</taxon>
        <taxon>Tremellomycetes</taxon>
        <taxon>Tremellales</taxon>
        <taxon>Cuniculitremaceae</taxon>
        <taxon>Kockovaella</taxon>
    </lineage>
</organism>
<evidence type="ECO:0000256" key="2">
    <source>
        <dbReference type="ARBA" id="ARBA00013056"/>
    </source>
</evidence>
<reference evidence="8 9" key="1">
    <citation type="submission" date="2017-03" db="EMBL/GenBank/DDBJ databases">
        <title>Widespread Adenine N6-methylation of Active Genes in Fungi.</title>
        <authorList>
            <consortium name="DOE Joint Genome Institute"/>
            <person name="Mondo S.J."/>
            <person name="Dannebaum R.O."/>
            <person name="Kuo R.C."/>
            <person name="Louie K.B."/>
            <person name="Bewick A.J."/>
            <person name="Labutti K."/>
            <person name="Haridas S."/>
            <person name="Kuo A."/>
            <person name="Salamov A."/>
            <person name="Ahrendt S.R."/>
            <person name="Lau R."/>
            <person name="Bowen B.P."/>
            <person name="Lipzen A."/>
            <person name="Sullivan W."/>
            <person name="Andreopoulos W.B."/>
            <person name="Clum A."/>
            <person name="Lindquist E."/>
            <person name="Daum C."/>
            <person name="Northen T.R."/>
            <person name="Ramamoorthy G."/>
            <person name="Schmitz R.J."/>
            <person name="Gryganskyi A."/>
            <person name="Culley D."/>
            <person name="Magnuson J."/>
            <person name="James T.Y."/>
            <person name="O'Malley M.A."/>
            <person name="Stajich J.E."/>
            <person name="Spatafora J.W."/>
            <person name="Visel A."/>
            <person name="Grigoriev I.V."/>
        </authorList>
    </citation>
    <scope>NUCLEOTIDE SEQUENCE [LARGE SCALE GENOMIC DNA]</scope>
    <source>
        <strain evidence="8 9">NRRL Y-17943</strain>
    </source>
</reference>
<feature type="compositionally biased region" description="Basic and acidic residues" evidence="7">
    <location>
        <begin position="187"/>
        <end position="230"/>
    </location>
</feature>
<comment type="catalytic activity">
    <reaction evidence="4">
        <text>glycyl-tRNA(Ala) + H2O = tRNA(Ala) + glycine + H(+)</text>
        <dbReference type="Rhea" id="RHEA:53744"/>
        <dbReference type="Rhea" id="RHEA-COMP:9657"/>
        <dbReference type="Rhea" id="RHEA-COMP:13640"/>
        <dbReference type="ChEBI" id="CHEBI:15377"/>
        <dbReference type="ChEBI" id="CHEBI:15378"/>
        <dbReference type="ChEBI" id="CHEBI:57305"/>
        <dbReference type="ChEBI" id="CHEBI:78442"/>
        <dbReference type="ChEBI" id="CHEBI:78522"/>
        <dbReference type="EC" id="3.1.1.96"/>
    </reaction>
</comment>
<gene>
    <name evidence="8" type="ORF">BD324DRAFT_615095</name>
</gene>